<accession>A0A1L7CZB6</accession>
<evidence type="ECO:0000256" key="1">
    <source>
        <dbReference type="SAM" id="Phobius"/>
    </source>
</evidence>
<feature type="transmembrane region" description="Helical" evidence="1">
    <location>
        <begin position="195"/>
        <end position="216"/>
    </location>
</feature>
<dbReference type="Proteomes" id="UP000185469">
    <property type="component" value="Chromosome"/>
</dbReference>
<dbReference type="KEGG" id="csph:CSPHI_09235"/>
<gene>
    <name evidence="2" type="ORF">CSPHI_09235</name>
</gene>
<feature type="transmembrane region" description="Helical" evidence="1">
    <location>
        <begin position="112"/>
        <end position="138"/>
    </location>
</feature>
<sequence length="217" mass="21917">MLHALSYAFVDSINVLLIGVVVALGVLAPAGVYRRVTPLLIAGDWLGVLVPAAAVLLVFDGLGETVRRLVESPAFGILLVATGVLTGALTLRGGGTPRVLDRILAPLLRPSILTVGTGFALGAVQSLTSVPFFAGLAVLSAEGLPAATRYLGLIAYASLALSLPTAVAVAVGGIRHRPDSAAGRVFAAARANQAAVARGAGYLVSALLILIGGLQLI</sequence>
<evidence type="ECO:0000313" key="3">
    <source>
        <dbReference type="Proteomes" id="UP000185469"/>
    </source>
</evidence>
<dbReference type="OrthoDB" id="4375110at2"/>
<keyword evidence="1" id="KW-0472">Membrane</keyword>
<dbReference type="RefSeq" id="WP_075692661.1">
    <property type="nucleotide sequence ID" value="NZ_CP009248.1"/>
</dbReference>
<reference evidence="2 3" key="1">
    <citation type="submission" date="2014-08" db="EMBL/GenBank/DDBJ databases">
        <title>Complete genome sequence of Corynebacterium sphenisci CECT 5990(T) (=DSM 44792(T)), isolated from healthy wild penguins.</title>
        <authorList>
            <person name="Ruckert C."/>
            <person name="Albersmeier A."/>
            <person name="Winkler A."/>
            <person name="Kalinowski J."/>
        </authorList>
    </citation>
    <scope>NUCLEOTIDE SEQUENCE [LARGE SCALE GENOMIC DNA]</scope>
    <source>
        <strain evidence="2 3">DSM 44792</strain>
    </source>
</reference>
<feature type="transmembrane region" description="Helical" evidence="1">
    <location>
        <begin position="45"/>
        <end position="62"/>
    </location>
</feature>
<feature type="transmembrane region" description="Helical" evidence="1">
    <location>
        <begin position="74"/>
        <end position="91"/>
    </location>
</feature>
<keyword evidence="1" id="KW-0812">Transmembrane</keyword>
<evidence type="ECO:0000313" key="2">
    <source>
        <dbReference type="EMBL" id="APT91167.1"/>
    </source>
</evidence>
<dbReference type="EMBL" id="CP009248">
    <property type="protein sequence ID" value="APT91167.1"/>
    <property type="molecule type" value="Genomic_DNA"/>
</dbReference>
<proteinExistence type="predicted"/>
<dbReference type="AlphaFoldDB" id="A0A1L7CZB6"/>
<organism evidence="2 3">
    <name type="scientific">Corynebacterium sphenisci DSM 44792</name>
    <dbReference type="NCBI Taxonomy" id="1437874"/>
    <lineage>
        <taxon>Bacteria</taxon>
        <taxon>Bacillati</taxon>
        <taxon>Actinomycetota</taxon>
        <taxon>Actinomycetes</taxon>
        <taxon>Mycobacteriales</taxon>
        <taxon>Corynebacteriaceae</taxon>
        <taxon>Corynebacterium</taxon>
    </lineage>
</organism>
<name>A0A1L7CZB6_9CORY</name>
<feature type="transmembrane region" description="Helical" evidence="1">
    <location>
        <begin position="150"/>
        <end position="174"/>
    </location>
</feature>
<feature type="transmembrane region" description="Helical" evidence="1">
    <location>
        <begin position="12"/>
        <end position="33"/>
    </location>
</feature>
<keyword evidence="3" id="KW-1185">Reference proteome</keyword>
<keyword evidence="1" id="KW-1133">Transmembrane helix</keyword>
<protein>
    <submittedName>
        <fullName evidence="2">Membrane protein</fullName>
    </submittedName>
</protein>